<protein>
    <submittedName>
        <fullName evidence="2">Amidohydrolase/deacetylase family metallohydrolase</fullName>
    </submittedName>
</protein>
<dbReference type="AlphaFoldDB" id="A0A2M8QCX2"/>
<name>A0A2M8QCX2_9CHLR</name>
<dbReference type="GO" id="GO:0016810">
    <property type="term" value="F:hydrolase activity, acting on carbon-nitrogen (but not peptide) bonds"/>
    <property type="evidence" value="ECO:0007669"/>
    <property type="project" value="InterPro"/>
</dbReference>
<dbReference type="SUPFAM" id="SSF51556">
    <property type="entry name" value="Metallo-dependent hydrolases"/>
    <property type="match status" value="1"/>
</dbReference>
<dbReference type="SUPFAM" id="SSF51338">
    <property type="entry name" value="Composite domain of metallo-dependent hydrolases"/>
    <property type="match status" value="1"/>
</dbReference>
<evidence type="ECO:0000313" key="3">
    <source>
        <dbReference type="Proteomes" id="UP000230790"/>
    </source>
</evidence>
<dbReference type="NCBIfam" id="NF006689">
    <property type="entry name" value="PRK09237.1"/>
    <property type="match status" value="1"/>
</dbReference>
<organism evidence="2 3">
    <name type="scientific">Candidatus Thermofonsia Clade 3 bacterium</name>
    <dbReference type="NCBI Taxonomy" id="2364212"/>
    <lineage>
        <taxon>Bacteria</taxon>
        <taxon>Bacillati</taxon>
        <taxon>Chloroflexota</taxon>
        <taxon>Candidatus Thermofontia</taxon>
        <taxon>Candidatus Thermofonsia Clade 3</taxon>
    </lineage>
</organism>
<dbReference type="InterPro" id="IPR020043">
    <property type="entry name" value="Deacetylase_Atu3266-like"/>
</dbReference>
<proteinExistence type="predicted"/>
<dbReference type="PANTHER" id="PTHR42717:SF1">
    <property type="entry name" value="IMIDAZOLONEPROPIONASE AND RELATED AMIDOHYDROLASES"/>
    <property type="match status" value="1"/>
</dbReference>
<evidence type="ECO:0000259" key="1">
    <source>
        <dbReference type="Pfam" id="PF07969"/>
    </source>
</evidence>
<dbReference type="InterPro" id="IPR032466">
    <property type="entry name" value="Metal_Hydrolase"/>
</dbReference>
<keyword evidence="2" id="KW-0378">Hydrolase</keyword>
<dbReference type="InterPro" id="IPR013108">
    <property type="entry name" value="Amidohydro_3"/>
</dbReference>
<sequence length="414" mass="45237">MTPDTPQSSYDLLLKGGHVIDPKNGLDGKRDVAIVNGRIAAVAPDINPATAAKVIDVSGRYVTPGILDIHMHAYHTRAPEGAPEGLSVVADAHTFRSGVTTVVDTGTAGANHIRHFKETVIDRAKTRIFAYVNISENGMLGDWEQDPRTFDAERAAEAVLAYPDICVGIKTAHYWTRLPWDALHTPWAAVDQAIKAAELCGRHVMYDFWPRPPERSYQELILKKARPGDIHTHVYAQQFPIINEAGQVNDFMFEARARGVIFDVGHGAASFWFRNAVRAIQGGFPPDSISTDLHTGNVHSVVVDMQTTMNKILNAGMSLYDVIARSTVNPAQQIGHPELGHLSAGACADVAVFELRTGRFSFMDCGRAKLTGDKKLECVLTIRAGEIVFDIGGLSAPEWTAAPPEYWVIPALQQ</sequence>
<gene>
    <name evidence="2" type="ORF">CUN48_07730</name>
</gene>
<dbReference type="Gene3D" id="2.30.40.10">
    <property type="entry name" value="Urease, subunit C, domain 1"/>
    <property type="match status" value="1"/>
</dbReference>
<evidence type="ECO:0000313" key="2">
    <source>
        <dbReference type="EMBL" id="PJF47602.1"/>
    </source>
</evidence>
<feature type="domain" description="Amidohydrolase 3" evidence="1">
    <location>
        <begin position="316"/>
        <end position="389"/>
    </location>
</feature>
<dbReference type="EMBL" id="PGTN01000041">
    <property type="protein sequence ID" value="PJF47602.1"/>
    <property type="molecule type" value="Genomic_DNA"/>
</dbReference>
<dbReference type="Pfam" id="PF07969">
    <property type="entry name" value="Amidohydro_3"/>
    <property type="match status" value="1"/>
</dbReference>
<dbReference type="InterPro" id="IPR011059">
    <property type="entry name" value="Metal-dep_hydrolase_composite"/>
</dbReference>
<reference evidence="2 3" key="1">
    <citation type="submission" date="2017-11" db="EMBL/GenBank/DDBJ databases">
        <title>Evolution of Phototrophy in the Chloroflexi Phylum Driven by Horizontal Gene Transfer.</title>
        <authorList>
            <person name="Ward L.M."/>
            <person name="Hemp J."/>
            <person name="Shih P.M."/>
            <person name="Mcglynn S.E."/>
            <person name="Fischer W."/>
        </authorList>
    </citation>
    <scope>NUCLEOTIDE SEQUENCE [LARGE SCALE GENOMIC DNA]</scope>
    <source>
        <strain evidence="2">JP3_7</strain>
    </source>
</reference>
<comment type="caution">
    <text evidence="2">The sequence shown here is derived from an EMBL/GenBank/DDBJ whole genome shotgun (WGS) entry which is preliminary data.</text>
</comment>
<dbReference type="GO" id="GO:0019213">
    <property type="term" value="F:deacetylase activity"/>
    <property type="evidence" value="ECO:0007669"/>
    <property type="project" value="InterPro"/>
</dbReference>
<dbReference type="Proteomes" id="UP000230790">
    <property type="component" value="Unassembled WGS sequence"/>
</dbReference>
<accession>A0A2M8QCX2</accession>
<dbReference type="Gene3D" id="3.20.20.140">
    <property type="entry name" value="Metal-dependent hydrolases"/>
    <property type="match status" value="1"/>
</dbReference>
<dbReference type="PANTHER" id="PTHR42717">
    <property type="entry name" value="DIHYDROOROTASE-RELATED"/>
    <property type="match status" value="1"/>
</dbReference>